<dbReference type="RefSeq" id="WP_010765354.1">
    <property type="nucleotide sequence ID" value="NZ_ASWB01000002.1"/>
</dbReference>
<reference evidence="2 4" key="2">
    <citation type="submission" date="2013-03" db="EMBL/GenBank/DDBJ databases">
        <title>The Genome Sequence of Enterococcus moraviensis BAA-383 (PacBio/Illumina hybrid assembly).</title>
        <authorList>
            <consortium name="The Broad Institute Genomics Platform"/>
            <consortium name="The Broad Institute Genome Sequencing Center for Infectious Disease"/>
            <person name="Earl A."/>
            <person name="Russ C."/>
            <person name="Gilmore M."/>
            <person name="Surin D."/>
            <person name="Walker B."/>
            <person name="Young S."/>
            <person name="Zeng Q."/>
            <person name="Gargeya S."/>
            <person name="Fitzgerald M."/>
            <person name="Haas B."/>
            <person name="Abouelleil A."/>
            <person name="Allen A.W."/>
            <person name="Alvarado L."/>
            <person name="Arachchi H.M."/>
            <person name="Berlin A.M."/>
            <person name="Chapman S.B."/>
            <person name="Gainer-Dewar J."/>
            <person name="Goldberg J."/>
            <person name="Griggs A."/>
            <person name="Gujja S."/>
            <person name="Hansen M."/>
            <person name="Howarth C."/>
            <person name="Imamovic A."/>
            <person name="Ireland A."/>
            <person name="Larimer J."/>
            <person name="McCowan C."/>
            <person name="Murphy C."/>
            <person name="Pearson M."/>
            <person name="Poon T.W."/>
            <person name="Priest M."/>
            <person name="Roberts A."/>
            <person name="Saif S."/>
            <person name="Shea T."/>
            <person name="Sisk P."/>
            <person name="Sykes S."/>
            <person name="Wortman J."/>
            <person name="Nusbaum C."/>
            <person name="Birren B."/>
        </authorList>
    </citation>
    <scope>NUCLEOTIDE SEQUENCE [LARGE SCALE GENOMIC DNA]</scope>
    <source>
        <strain evidence="2 4">ATCC BAA-383</strain>
    </source>
</reference>
<dbReference type="EMBL" id="AJAS01000015">
    <property type="protein sequence ID" value="EOH99207.1"/>
    <property type="molecule type" value="Genomic_DNA"/>
</dbReference>
<comment type="caution">
    <text evidence="1">The sequence shown here is derived from an EMBL/GenBank/DDBJ whole genome shotgun (WGS) entry which is preliminary data.</text>
</comment>
<dbReference type="HOGENOM" id="CLU_404759_0_0_9"/>
<evidence type="ECO:0000313" key="4">
    <source>
        <dbReference type="Proteomes" id="UP000014157"/>
    </source>
</evidence>
<dbReference type="Proteomes" id="UP000014157">
    <property type="component" value="Unassembled WGS sequence"/>
</dbReference>
<evidence type="ECO:0000313" key="2">
    <source>
        <dbReference type="EMBL" id="EOT72110.1"/>
    </source>
</evidence>
<evidence type="ECO:0000313" key="3">
    <source>
        <dbReference type="Proteomes" id="UP000013781"/>
    </source>
</evidence>
<evidence type="ECO:0000313" key="1">
    <source>
        <dbReference type="EMBL" id="EOH99207.1"/>
    </source>
</evidence>
<dbReference type="InterPro" id="IPR001623">
    <property type="entry name" value="DnaJ_domain"/>
</dbReference>
<dbReference type="AlphaFoldDB" id="R2QRP9"/>
<proteinExistence type="predicted"/>
<dbReference type="PATRIC" id="fig|1158609.3.peg.1933"/>
<dbReference type="eggNOG" id="COG2214">
    <property type="taxonomic scope" value="Bacteria"/>
</dbReference>
<protein>
    <recommendedName>
        <fullName evidence="5">J domain-containing protein</fullName>
    </recommendedName>
</protein>
<dbReference type="EMBL" id="ASWB01000002">
    <property type="protein sequence ID" value="EOT72110.1"/>
    <property type="molecule type" value="Genomic_DNA"/>
</dbReference>
<organism evidence="1 3">
    <name type="scientific">Enterococcus moraviensis ATCC BAA-383</name>
    <dbReference type="NCBI Taxonomy" id="1158609"/>
    <lineage>
        <taxon>Bacteria</taxon>
        <taxon>Bacillati</taxon>
        <taxon>Bacillota</taxon>
        <taxon>Bacilli</taxon>
        <taxon>Lactobacillales</taxon>
        <taxon>Enterococcaceae</taxon>
        <taxon>Enterococcus</taxon>
    </lineage>
</organism>
<gene>
    <name evidence="2" type="ORF">I586_01918</name>
    <name evidence="1" type="ORF">UAY_01984</name>
</gene>
<accession>R2QRP9</accession>
<sequence length="697" mass="82315">MNCWEMLGLEPTSNKKEIKKAYAVKLKKINIDEEPLAFQKLKEAYDSATFLSGTIIESNRPKESSLVLDKVEQERDQDDLPDKMKQALTEQEKEALTKNQNEPQESYFEHKQEIDNRPIDVLTRFNQDLQSLYERMDFFSAIDNWAPLFSNELDWSIDEHNNISKVMQHFLLVNYRVLSREVIDYLGGLFDFDSMAKDYNSAEYFASKWSDIKNVPLFSFDMYQSLPKEERVPYFTSRYELAEIINKAVLNSALWEEHLALCQKETIKDRDVIILQMAYLLLHDFRLENKQTIKSFQTLLGEAQSLKNDLNTAFFSKYYEWAKHNGAANDVLYYNKSELMIPQTAVELLRGYVYFKLKKYPQVNECWEGIWKKNPSMFRPNEVAAFQVEKPFNVPQKKQKSSWNYMWFVFIVIIGLVKLGSSYSRLNEHSSYTTTPDFTTLLSGENDSQDNYFSNELSELKESENLYDQFVYYFYVDREDEERETFIETKLVGHAKEMAQNMSLENLPEVTIDSRYAFHSSPDTVSEYGYVTALTLLEEDEPFIILQEDKDDKISNIYGEGWEVLPKEKFDALWTDIQVRPLMSQKFFVVYYLLSDERKENIKDNPEYVTENVKKLLEKNSDEPIANEFEAGTWQISQDEEDKLYTVVNDKEGEHRFILSYDRYGRLEHIYGDKWEKIEETRKQTIYDNAEEKIGMF</sequence>
<dbReference type="OrthoDB" id="9816462at2"/>
<reference evidence="1 3" key="1">
    <citation type="submission" date="2013-02" db="EMBL/GenBank/DDBJ databases">
        <title>The Genome Sequence of Enterococcus moraviensis BAA-383.</title>
        <authorList>
            <consortium name="The Broad Institute Genome Sequencing Platform"/>
            <consortium name="The Broad Institute Genome Sequencing Center for Infectious Disease"/>
            <person name="Earl A.M."/>
            <person name="Gilmore M.S."/>
            <person name="Lebreton F."/>
            <person name="Walker B."/>
            <person name="Young S.K."/>
            <person name="Zeng Q."/>
            <person name="Gargeya S."/>
            <person name="Fitzgerald M."/>
            <person name="Haas B."/>
            <person name="Abouelleil A."/>
            <person name="Alvarado L."/>
            <person name="Arachchi H.M."/>
            <person name="Berlin A.M."/>
            <person name="Chapman S.B."/>
            <person name="Dewar J."/>
            <person name="Goldberg J."/>
            <person name="Griggs A."/>
            <person name="Gujja S."/>
            <person name="Hansen M."/>
            <person name="Howarth C."/>
            <person name="Imamovic A."/>
            <person name="Larimer J."/>
            <person name="McCowan C."/>
            <person name="Murphy C."/>
            <person name="Neiman D."/>
            <person name="Pearson M."/>
            <person name="Priest M."/>
            <person name="Roberts A."/>
            <person name="Saif S."/>
            <person name="Shea T."/>
            <person name="Sisk P."/>
            <person name="Sykes S."/>
            <person name="Wortman J."/>
            <person name="Nusbaum C."/>
            <person name="Birren B."/>
        </authorList>
    </citation>
    <scope>NUCLEOTIDE SEQUENCE [LARGE SCALE GENOMIC DNA]</scope>
    <source>
        <strain evidence="1 3">ATCC BAA-383</strain>
    </source>
</reference>
<keyword evidence="4" id="KW-1185">Reference proteome</keyword>
<name>R2QRP9_9ENTE</name>
<dbReference type="CDD" id="cd06257">
    <property type="entry name" value="DnaJ"/>
    <property type="match status" value="1"/>
</dbReference>
<evidence type="ECO:0008006" key="5">
    <source>
        <dbReference type="Google" id="ProtNLM"/>
    </source>
</evidence>
<dbReference type="STRING" id="155617.RV09_GL002674"/>
<dbReference type="Proteomes" id="UP000013781">
    <property type="component" value="Unassembled WGS sequence"/>
</dbReference>